<keyword evidence="4 7" id="KW-1133">Transmembrane helix</keyword>
<feature type="transmembrane region" description="Helical" evidence="7">
    <location>
        <begin position="287"/>
        <end position="308"/>
    </location>
</feature>
<evidence type="ECO:0000256" key="4">
    <source>
        <dbReference type="ARBA" id="ARBA00022989"/>
    </source>
</evidence>
<dbReference type="HAMAP" id="MF_01392">
    <property type="entry name" value="CytC_Ccs1"/>
    <property type="match status" value="1"/>
</dbReference>
<keyword evidence="2 7" id="KW-0812">Transmembrane</keyword>
<proteinExistence type="inferred from homology"/>
<dbReference type="GO" id="GO:0016020">
    <property type="term" value="C:membrane"/>
    <property type="evidence" value="ECO:0007669"/>
    <property type="project" value="UniProtKB-SubCell"/>
</dbReference>
<keyword evidence="3" id="KW-0201">Cytochrome c-type biogenesis</keyword>
<feature type="transmembrane region" description="Helical" evidence="7">
    <location>
        <begin position="542"/>
        <end position="561"/>
    </location>
</feature>
<feature type="region of interest" description="Disordered" evidence="6">
    <location>
        <begin position="79"/>
        <end position="99"/>
    </location>
</feature>
<protein>
    <submittedName>
        <fullName evidence="9">Cytochrome c biogenesis protein CCS1, chloroplastic</fullName>
    </submittedName>
</protein>
<dbReference type="GO" id="GO:0017004">
    <property type="term" value="P:cytochrome complex assembly"/>
    <property type="evidence" value="ECO:0007669"/>
    <property type="project" value="UniProtKB-KW"/>
</dbReference>
<dbReference type="OrthoDB" id="565797at2759"/>
<accession>A0A6A1V3F1</accession>
<evidence type="ECO:0000313" key="9">
    <source>
        <dbReference type="EMBL" id="KAB1207225.1"/>
    </source>
</evidence>
<comment type="caution">
    <text evidence="9">The sequence shown here is derived from an EMBL/GenBank/DDBJ whole genome shotgun (WGS) entry which is preliminary data.</text>
</comment>
<dbReference type="PANTHER" id="PTHR31566">
    <property type="entry name" value="CYTOCHROME C BIOGENESIS PROTEIN CCS1, CHLOROPLASTIC"/>
    <property type="match status" value="1"/>
</dbReference>
<reference evidence="9 10" key="1">
    <citation type="journal article" date="2019" name="Plant Biotechnol. J.">
        <title>The red bayberry genome and genetic basis of sex determination.</title>
        <authorList>
            <person name="Jia H.M."/>
            <person name="Jia H.J."/>
            <person name="Cai Q.L."/>
            <person name="Wang Y."/>
            <person name="Zhao H.B."/>
            <person name="Yang W.F."/>
            <person name="Wang G.Y."/>
            <person name="Li Y.H."/>
            <person name="Zhan D.L."/>
            <person name="Shen Y.T."/>
            <person name="Niu Q.F."/>
            <person name="Chang L."/>
            <person name="Qiu J."/>
            <person name="Zhao L."/>
            <person name="Xie H.B."/>
            <person name="Fu W.Y."/>
            <person name="Jin J."/>
            <person name="Li X.W."/>
            <person name="Jiao Y."/>
            <person name="Zhou C.C."/>
            <person name="Tu T."/>
            <person name="Chai C.Y."/>
            <person name="Gao J.L."/>
            <person name="Fan L.J."/>
            <person name="van de Weg E."/>
            <person name="Wang J.Y."/>
            <person name="Gao Z.S."/>
        </authorList>
    </citation>
    <scope>NUCLEOTIDE SEQUENCE [LARGE SCALE GENOMIC DNA]</scope>
    <source>
        <tissue evidence="9">Leaves</tissue>
    </source>
</reference>
<feature type="transmembrane region" description="Helical" evidence="7">
    <location>
        <begin position="505"/>
        <end position="522"/>
    </location>
</feature>
<dbReference type="Proteomes" id="UP000516437">
    <property type="component" value="Chromosome 7"/>
</dbReference>
<evidence type="ECO:0000256" key="1">
    <source>
        <dbReference type="ARBA" id="ARBA00004141"/>
    </source>
</evidence>
<name>A0A6A1V3F1_9ROSI</name>
<gene>
    <name evidence="9" type="ORF">CJ030_MR7G011546</name>
</gene>
<evidence type="ECO:0000256" key="6">
    <source>
        <dbReference type="SAM" id="MobiDB-lite"/>
    </source>
</evidence>
<evidence type="ECO:0000313" key="10">
    <source>
        <dbReference type="Proteomes" id="UP000516437"/>
    </source>
</evidence>
<organism evidence="9 10">
    <name type="scientific">Morella rubra</name>
    <name type="common">Chinese bayberry</name>
    <dbReference type="NCBI Taxonomy" id="262757"/>
    <lineage>
        <taxon>Eukaryota</taxon>
        <taxon>Viridiplantae</taxon>
        <taxon>Streptophyta</taxon>
        <taxon>Embryophyta</taxon>
        <taxon>Tracheophyta</taxon>
        <taxon>Spermatophyta</taxon>
        <taxon>Magnoliopsida</taxon>
        <taxon>eudicotyledons</taxon>
        <taxon>Gunneridae</taxon>
        <taxon>Pentapetalae</taxon>
        <taxon>rosids</taxon>
        <taxon>fabids</taxon>
        <taxon>Fagales</taxon>
        <taxon>Myricaceae</taxon>
        <taxon>Morella</taxon>
    </lineage>
</organism>
<feature type="transmembrane region" description="Helical" evidence="7">
    <location>
        <begin position="185"/>
        <end position="204"/>
    </location>
</feature>
<feature type="domain" description="ResB-like" evidence="8">
    <location>
        <begin position="126"/>
        <end position="401"/>
    </location>
</feature>
<dbReference type="AlphaFoldDB" id="A0A6A1V3F1"/>
<sequence length="632" mass="69325">MEALSPAKTPNASLPNIFPLKSHLFQSTFRPQLIPYRAKTRTLHSSRTLPFTITGKLKTAQDVKKKDEIMSKKIVLSEEAPPLSEEGGGGAGNGKVPAKSGSGVRAMGLVKRFPRRVLAILSNLPLAIGEMSAVAGLMALGTFIDQGEAPDFYYQKYPEDNPVLGFFTWRWVLTLGFDHMFSSPIFLGTLVLLGASLMACTYTTQIPMVKIARRWNFLGSAEAIRKQEYSDILPRGSVQDLVGIKLLYSINFCLVYFCTSSCIPFRVFLKGFSLYAFKGLAGRFAPIGVHLAMLLIMAGGTLSAVGSFRGSVTVPQGLNFVVGDVLGPSGFLSTPTEAFNTEVHVNRFYMDYYDSGEVSQFHTDLSLFDLDGKEVMRKTISVNDPLRFGGFTIYQTDWSISALQILKDGEGPFNLAMAPLKINGDKKLYGTFLPVGDVESPNVKGISMLARDLQSIVLYDQEGKFAGVRRPSSKLPINIGDTNIVVVDAIGSSGLDLKTDPGVPIVYAGFGALMLTACISYLSHSQYYFCNVRAQQMFTAEISVFLCCFNNSVFGLILPCWNNDFNLFILMFIFSSLGDQKIWAVQDGTTVIVGGKTNRAKAEFPEEMNRLLDRVPEIVESSDSKEPDRISG</sequence>
<evidence type="ECO:0000256" key="7">
    <source>
        <dbReference type="SAM" id="Phobius"/>
    </source>
</evidence>
<feature type="transmembrane region" description="Helical" evidence="7">
    <location>
        <begin position="246"/>
        <end position="267"/>
    </location>
</feature>
<evidence type="ECO:0000256" key="2">
    <source>
        <dbReference type="ARBA" id="ARBA00022692"/>
    </source>
</evidence>
<dbReference type="InterPro" id="IPR023494">
    <property type="entry name" value="Cyt_c_bgen_Ccs1/CcsB/ResB"/>
</dbReference>
<evidence type="ECO:0000256" key="5">
    <source>
        <dbReference type="ARBA" id="ARBA00023136"/>
    </source>
</evidence>
<dbReference type="Pfam" id="PF05140">
    <property type="entry name" value="ResB"/>
    <property type="match status" value="1"/>
</dbReference>
<dbReference type="EMBL" id="RXIC02000025">
    <property type="protein sequence ID" value="KAB1207225.1"/>
    <property type="molecule type" value="Genomic_DNA"/>
</dbReference>
<keyword evidence="5 7" id="KW-0472">Membrane</keyword>
<evidence type="ECO:0000256" key="3">
    <source>
        <dbReference type="ARBA" id="ARBA00022748"/>
    </source>
</evidence>
<feature type="transmembrane region" description="Helical" evidence="7">
    <location>
        <begin position="117"/>
        <end position="144"/>
    </location>
</feature>
<evidence type="ECO:0000259" key="8">
    <source>
        <dbReference type="Pfam" id="PF05140"/>
    </source>
</evidence>
<keyword evidence="10" id="KW-1185">Reference proteome</keyword>
<dbReference type="InterPro" id="IPR007816">
    <property type="entry name" value="ResB-like_domain"/>
</dbReference>
<comment type="subcellular location">
    <subcellularLocation>
        <location evidence="1">Membrane</location>
        <topology evidence="1">Multi-pass membrane protein</topology>
    </subcellularLocation>
</comment>
<dbReference type="PANTHER" id="PTHR31566:SF0">
    <property type="entry name" value="CYTOCHROME C BIOGENESIS PROTEIN CCS1, CHLOROPLASTIC"/>
    <property type="match status" value="1"/>
</dbReference>